<evidence type="ECO:0000256" key="4">
    <source>
        <dbReference type="ARBA" id="ARBA00022989"/>
    </source>
</evidence>
<dbReference type="PANTHER" id="PTHR19353:SF88">
    <property type="entry name" value="DELTA(5) FATTY ACID DESATURASE FAT-4"/>
    <property type="match status" value="1"/>
</dbReference>
<evidence type="ECO:0000256" key="3">
    <source>
        <dbReference type="ARBA" id="ARBA00022692"/>
    </source>
</evidence>
<reference evidence="10" key="1">
    <citation type="submission" date="2018-11" db="EMBL/GenBank/DDBJ databases">
        <authorList>
            <person name="Alioto T."/>
            <person name="Alioto T."/>
        </authorList>
    </citation>
    <scope>NUCLEOTIDE SEQUENCE</scope>
</reference>
<evidence type="ECO:0000259" key="9">
    <source>
        <dbReference type="PROSITE" id="PS50255"/>
    </source>
</evidence>
<evidence type="ECO:0000313" key="11">
    <source>
        <dbReference type="Proteomes" id="UP000596742"/>
    </source>
</evidence>
<dbReference type="PIRSF" id="PIRSF015921">
    <property type="entry name" value="FA_sphinglp_des"/>
    <property type="match status" value="1"/>
</dbReference>
<feature type="transmembrane region" description="Helical" evidence="8">
    <location>
        <begin position="282"/>
        <end position="304"/>
    </location>
</feature>
<comment type="caution">
    <text evidence="10">The sequence shown here is derived from an EMBL/GenBank/DDBJ whole genome shotgun (WGS) entry which is preliminary data.</text>
</comment>
<dbReference type="GO" id="GO:0016020">
    <property type="term" value="C:membrane"/>
    <property type="evidence" value="ECO:0007669"/>
    <property type="project" value="UniProtKB-SubCell"/>
</dbReference>
<feature type="transmembrane region" description="Helical" evidence="8">
    <location>
        <begin position="251"/>
        <end position="270"/>
    </location>
</feature>
<sequence length="433" mass="50957">MGRGGKLDQQPTVYTFDEVSRHDKKGDRWIVIQDNVYDITDWSNRHPGGSKVIGHYAGQDATDAFEAFHNDLESVKRYLKPLHMGTVKDAKDKSIKEDFRKLRLTAVQMGLFKANFWYFALYFLHVVVFEILAYLTLYYFGSGWIPFVISLLFYGTFQAQSAFLSHDFGHLAVFHNTSMDRFFEYYLLAFNKGASPHWWNHMHFQHHAKPNVIGKDPDVRLDKFLVVGQVMPVEVAQSKNSYLPFNLQDKYFPLFGPTLLFPIYFHYTCYKHVLTRKLWVDLAVMIIYNIKFLFLFVPMLGWGWTLVYYEAFRVIDSMWFAWVTQSNHIPMNIDHDDNKPWLKLQLFATCDHEQSLFNDWFTGRLNFQIEHHLFPTMPQHNLYKVRPLVQALCKKHGIPFQIKSLQRAFGDILRSLKDSGELWSAAYHAHHLS</sequence>
<dbReference type="PRINTS" id="PR00363">
    <property type="entry name" value="CYTOCHROMEB5"/>
</dbReference>
<evidence type="ECO:0000256" key="1">
    <source>
        <dbReference type="ARBA" id="ARBA00004141"/>
    </source>
</evidence>
<evidence type="ECO:0000256" key="2">
    <source>
        <dbReference type="ARBA" id="ARBA00009295"/>
    </source>
</evidence>
<feature type="transmembrane region" description="Helical" evidence="8">
    <location>
        <begin position="116"/>
        <end position="140"/>
    </location>
</feature>
<dbReference type="AlphaFoldDB" id="A0A8B6ENX5"/>
<organism evidence="10 11">
    <name type="scientific">Mytilus galloprovincialis</name>
    <name type="common">Mediterranean mussel</name>
    <dbReference type="NCBI Taxonomy" id="29158"/>
    <lineage>
        <taxon>Eukaryota</taxon>
        <taxon>Metazoa</taxon>
        <taxon>Spiralia</taxon>
        <taxon>Lophotrochozoa</taxon>
        <taxon>Mollusca</taxon>
        <taxon>Bivalvia</taxon>
        <taxon>Autobranchia</taxon>
        <taxon>Pteriomorphia</taxon>
        <taxon>Mytilida</taxon>
        <taxon>Mytiloidea</taxon>
        <taxon>Mytilidae</taxon>
        <taxon>Mytilinae</taxon>
        <taxon>Mytilus</taxon>
    </lineage>
</organism>
<dbReference type="GO" id="GO:0016213">
    <property type="term" value="F:acyl-CoA 6-desaturase activity"/>
    <property type="evidence" value="ECO:0007669"/>
    <property type="project" value="UniProtKB-EC"/>
</dbReference>
<evidence type="ECO:0000313" key="10">
    <source>
        <dbReference type="EMBL" id="VDI37149.1"/>
    </source>
</evidence>
<dbReference type="GO" id="GO:0006629">
    <property type="term" value="P:lipid metabolic process"/>
    <property type="evidence" value="ECO:0007669"/>
    <property type="project" value="UniProtKB-KW"/>
</dbReference>
<protein>
    <submittedName>
        <fullName evidence="10">Acyl-CoA 6-desaturase (Delta-6 desaturase)</fullName>
        <ecNumber evidence="10">1.14.19.3</ecNumber>
    </submittedName>
</protein>
<evidence type="ECO:0000256" key="7">
    <source>
        <dbReference type="ARBA" id="ARBA00023136"/>
    </source>
</evidence>
<comment type="subcellular location">
    <subcellularLocation>
        <location evidence="1">Membrane</location>
        <topology evidence="1">Multi-pass membrane protein</topology>
    </subcellularLocation>
</comment>
<dbReference type="OrthoDB" id="260091at2759"/>
<dbReference type="Gene3D" id="3.10.120.10">
    <property type="entry name" value="Cytochrome b5-like heme/steroid binding domain"/>
    <property type="match status" value="1"/>
</dbReference>
<dbReference type="CDD" id="cd03506">
    <property type="entry name" value="Delta6-FADS-like"/>
    <property type="match status" value="1"/>
</dbReference>
<dbReference type="InterPro" id="IPR001199">
    <property type="entry name" value="Cyt_B5-like_heme/steroid-bd"/>
</dbReference>
<dbReference type="Proteomes" id="UP000596742">
    <property type="component" value="Unassembled WGS sequence"/>
</dbReference>
<keyword evidence="7 8" id="KW-0472">Membrane</keyword>
<name>A0A8B6ENX5_MYTGA</name>
<dbReference type="SUPFAM" id="SSF55856">
    <property type="entry name" value="Cytochrome b5-like heme/steroid binding domain"/>
    <property type="match status" value="1"/>
</dbReference>
<accession>A0A8B6ENX5</accession>
<evidence type="ECO:0000256" key="5">
    <source>
        <dbReference type="ARBA" id="ARBA00023002"/>
    </source>
</evidence>
<dbReference type="InterPro" id="IPR036400">
    <property type="entry name" value="Cyt_B5-like_heme/steroid_sf"/>
</dbReference>
<dbReference type="EC" id="1.14.19.3" evidence="10"/>
<dbReference type="EMBL" id="UYJE01005403">
    <property type="protein sequence ID" value="VDI37149.1"/>
    <property type="molecule type" value="Genomic_DNA"/>
</dbReference>
<comment type="similarity">
    <text evidence="2">Belongs to the fatty acid desaturase type 1 family.</text>
</comment>
<evidence type="ECO:0000256" key="8">
    <source>
        <dbReference type="SAM" id="Phobius"/>
    </source>
</evidence>
<evidence type="ECO:0000256" key="6">
    <source>
        <dbReference type="ARBA" id="ARBA00023098"/>
    </source>
</evidence>
<dbReference type="InterPro" id="IPR012171">
    <property type="entry name" value="Fatty_acid_desaturase"/>
</dbReference>
<keyword evidence="4 8" id="KW-1133">Transmembrane helix</keyword>
<gene>
    <name evidence="10" type="ORF">MGAL_10B044077</name>
</gene>
<dbReference type="InterPro" id="IPR005804">
    <property type="entry name" value="FA_desaturase_dom"/>
</dbReference>
<proteinExistence type="inferred from homology"/>
<keyword evidence="5 10" id="KW-0560">Oxidoreductase</keyword>
<keyword evidence="11" id="KW-1185">Reference proteome</keyword>
<dbReference type="Pfam" id="PF00173">
    <property type="entry name" value="Cyt-b5"/>
    <property type="match status" value="1"/>
</dbReference>
<dbReference type="PANTHER" id="PTHR19353">
    <property type="entry name" value="FATTY ACID DESATURASE 2"/>
    <property type="match status" value="1"/>
</dbReference>
<dbReference type="SMART" id="SM01117">
    <property type="entry name" value="Cyt-b5"/>
    <property type="match status" value="1"/>
</dbReference>
<feature type="domain" description="Cytochrome b5 heme-binding" evidence="9">
    <location>
        <begin position="11"/>
        <end position="88"/>
    </location>
</feature>
<keyword evidence="3 8" id="KW-0812">Transmembrane</keyword>
<dbReference type="PROSITE" id="PS50255">
    <property type="entry name" value="CYTOCHROME_B5_2"/>
    <property type="match status" value="1"/>
</dbReference>
<dbReference type="Pfam" id="PF00487">
    <property type="entry name" value="FA_desaturase"/>
    <property type="match status" value="1"/>
</dbReference>
<keyword evidence="6" id="KW-0443">Lipid metabolism</keyword>